<evidence type="ECO:0000313" key="2">
    <source>
        <dbReference type="EMBL" id="SNR38969.1"/>
    </source>
</evidence>
<dbReference type="EMBL" id="FZNT01000002">
    <property type="protein sequence ID" value="SNR38969.1"/>
    <property type="molecule type" value="Genomic_DNA"/>
</dbReference>
<dbReference type="RefSeq" id="WP_176461204.1">
    <property type="nucleotide sequence ID" value="NZ_FZNT01000002.1"/>
</dbReference>
<protein>
    <submittedName>
        <fullName evidence="2">Uncharacterized protein</fullName>
    </submittedName>
</protein>
<gene>
    <name evidence="2" type="ORF">SAMN06265371_102215</name>
</gene>
<proteinExistence type="predicted"/>
<evidence type="ECO:0000313" key="3">
    <source>
        <dbReference type="Proteomes" id="UP000198384"/>
    </source>
</evidence>
<keyword evidence="1" id="KW-0732">Signal</keyword>
<name>A0A238VZT5_9FLAO</name>
<feature type="signal peptide" evidence="1">
    <location>
        <begin position="1"/>
        <end position="26"/>
    </location>
</feature>
<dbReference type="AlphaFoldDB" id="A0A238VZT5"/>
<organism evidence="2 3">
    <name type="scientific">Lutibacter agarilyticus</name>
    <dbReference type="NCBI Taxonomy" id="1109740"/>
    <lineage>
        <taxon>Bacteria</taxon>
        <taxon>Pseudomonadati</taxon>
        <taxon>Bacteroidota</taxon>
        <taxon>Flavobacteriia</taxon>
        <taxon>Flavobacteriales</taxon>
        <taxon>Flavobacteriaceae</taxon>
        <taxon>Lutibacter</taxon>
    </lineage>
</organism>
<dbReference type="PROSITE" id="PS51257">
    <property type="entry name" value="PROKAR_LIPOPROTEIN"/>
    <property type="match status" value="1"/>
</dbReference>
<evidence type="ECO:0000256" key="1">
    <source>
        <dbReference type="SAM" id="SignalP"/>
    </source>
</evidence>
<accession>A0A238VZT5</accession>
<sequence>MKTFKFIFAFFLFATLLTSCSATSTAEDDELYSVENVQATGEESTADLIRSRE</sequence>
<feature type="chain" id="PRO_5012285872" evidence="1">
    <location>
        <begin position="27"/>
        <end position="53"/>
    </location>
</feature>
<keyword evidence="3" id="KW-1185">Reference proteome</keyword>
<reference evidence="2 3" key="1">
    <citation type="submission" date="2017-06" db="EMBL/GenBank/DDBJ databases">
        <authorList>
            <person name="Kim H.J."/>
            <person name="Triplett B.A."/>
        </authorList>
    </citation>
    <scope>NUCLEOTIDE SEQUENCE [LARGE SCALE GENOMIC DNA]</scope>
    <source>
        <strain evidence="2 3">DSM 29150</strain>
    </source>
</reference>
<dbReference type="Proteomes" id="UP000198384">
    <property type="component" value="Unassembled WGS sequence"/>
</dbReference>